<reference evidence="3" key="2">
    <citation type="submission" date="2021-01" db="UniProtKB">
        <authorList>
            <consortium name="EnsemblMetazoa"/>
        </authorList>
    </citation>
    <scope>IDENTIFICATION</scope>
</reference>
<accession>A0A7M7LLM4</accession>
<dbReference type="RefSeq" id="XP_003729867.2">
    <property type="nucleotide sequence ID" value="XM_003729819.3"/>
</dbReference>
<reference evidence="4" key="1">
    <citation type="submission" date="2015-02" db="EMBL/GenBank/DDBJ databases">
        <title>Genome sequencing for Strongylocentrotus purpuratus.</title>
        <authorList>
            <person name="Murali S."/>
            <person name="Liu Y."/>
            <person name="Vee V."/>
            <person name="English A."/>
            <person name="Wang M."/>
            <person name="Skinner E."/>
            <person name="Han Y."/>
            <person name="Muzny D.M."/>
            <person name="Worley K.C."/>
            <person name="Gibbs R.A."/>
        </authorList>
    </citation>
    <scope>NUCLEOTIDE SEQUENCE</scope>
</reference>
<dbReference type="InterPro" id="IPR012674">
    <property type="entry name" value="Calycin"/>
</dbReference>
<dbReference type="OMA" id="YPYEESH"/>
<dbReference type="GeneID" id="100889186"/>
<dbReference type="AlphaFoldDB" id="A0A7M7LLM4"/>
<dbReference type="EnsemblMetazoa" id="XM_003729819">
    <property type="protein sequence ID" value="XP_003729867"/>
    <property type="gene ID" value="LOC100889186"/>
</dbReference>
<dbReference type="KEGG" id="spu:100889186"/>
<dbReference type="PANTHER" id="PTHR15854">
    <property type="entry name" value="THAP4 PROTEIN"/>
    <property type="match status" value="1"/>
</dbReference>
<dbReference type="OrthoDB" id="58529at2759"/>
<sequence length="161" mass="17915">MSAPLHEAVKQLSWLLGTWESETAKGFFPTIKPFEYKETLEFTHVGQPLLNFSFSSFTPDNVPKHRDSGFLRVNIGTNHVAFVSAQNVGIVEIEEGDVNGTELQLESNGILHSSFASLPHTTKIARAFKLIDESTLEQTVSMATTTTPELKPHLSVRYKKV</sequence>
<dbReference type="Pfam" id="PF08768">
    <property type="entry name" value="THAP4_heme-bd"/>
    <property type="match status" value="1"/>
</dbReference>
<dbReference type="InterPro" id="IPR045165">
    <property type="entry name" value="Nitrobindin"/>
</dbReference>
<dbReference type="InParanoid" id="A0A7M7LLM4"/>
<proteinExistence type="predicted"/>
<dbReference type="CDD" id="cd07828">
    <property type="entry name" value="lipocalin_heme-bd-THAP4-like"/>
    <property type="match status" value="1"/>
</dbReference>
<dbReference type="PANTHER" id="PTHR15854:SF4">
    <property type="entry name" value="PEROXYNITRITE ISOMERASE THAP4"/>
    <property type="match status" value="1"/>
</dbReference>
<dbReference type="InterPro" id="IPR014878">
    <property type="entry name" value="THAP4-like_heme-bd"/>
</dbReference>
<dbReference type="Gene3D" id="2.40.128.20">
    <property type="match status" value="1"/>
</dbReference>
<dbReference type="SUPFAM" id="SSF50814">
    <property type="entry name" value="Lipocalins"/>
    <property type="match status" value="1"/>
</dbReference>
<feature type="domain" description="THAP4-like heme-binding" evidence="2">
    <location>
        <begin position="9"/>
        <end position="160"/>
    </location>
</feature>
<keyword evidence="4" id="KW-1185">Reference proteome</keyword>
<evidence type="ECO:0000313" key="3">
    <source>
        <dbReference type="EnsemblMetazoa" id="XP_003729867"/>
    </source>
</evidence>
<name>A0A7M7LLM4_STRPU</name>
<comment type="catalytic activity">
    <reaction evidence="1">
        <text>peroxynitrite = nitrate</text>
        <dbReference type="Rhea" id="RHEA:63116"/>
        <dbReference type="ChEBI" id="CHEBI:17632"/>
        <dbReference type="ChEBI" id="CHEBI:25941"/>
    </reaction>
    <physiologicalReaction direction="left-to-right" evidence="1">
        <dbReference type="Rhea" id="RHEA:63117"/>
    </physiologicalReaction>
</comment>
<protein>
    <recommendedName>
        <fullName evidence="2">THAP4-like heme-binding domain-containing protein</fullName>
    </recommendedName>
</protein>
<evidence type="ECO:0000259" key="2">
    <source>
        <dbReference type="Pfam" id="PF08768"/>
    </source>
</evidence>
<dbReference type="Proteomes" id="UP000007110">
    <property type="component" value="Unassembled WGS sequence"/>
</dbReference>
<evidence type="ECO:0000313" key="4">
    <source>
        <dbReference type="Proteomes" id="UP000007110"/>
    </source>
</evidence>
<dbReference type="FunCoup" id="A0A7M7LLM4">
    <property type="interactions" value="5"/>
</dbReference>
<evidence type="ECO:0000256" key="1">
    <source>
        <dbReference type="ARBA" id="ARBA00036993"/>
    </source>
</evidence>
<organism evidence="3 4">
    <name type="scientific">Strongylocentrotus purpuratus</name>
    <name type="common">Purple sea urchin</name>
    <dbReference type="NCBI Taxonomy" id="7668"/>
    <lineage>
        <taxon>Eukaryota</taxon>
        <taxon>Metazoa</taxon>
        <taxon>Echinodermata</taxon>
        <taxon>Eleutherozoa</taxon>
        <taxon>Echinozoa</taxon>
        <taxon>Echinoidea</taxon>
        <taxon>Euechinoidea</taxon>
        <taxon>Echinacea</taxon>
        <taxon>Camarodonta</taxon>
        <taxon>Echinidea</taxon>
        <taxon>Strongylocentrotidae</taxon>
        <taxon>Strongylocentrotus</taxon>
    </lineage>
</organism>